<dbReference type="Pfam" id="PF02586">
    <property type="entry name" value="SRAP"/>
    <property type="match status" value="1"/>
</dbReference>
<dbReference type="InterPro" id="IPR036590">
    <property type="entry name" value="SRAP-like"/>
</dbReference>
<name>A0AAQ3RAC5_9PEZI</name>
<dbReference type="Proteomes" id="UP001303373">
    <property type="component" value="Chromosome 2"/>
</dbReference>
<evidence type="ECO:0000256" key="1">
    <source>
        <dbReference type="ARBA" id="ARBA00008136"/>
    </source>
</evidence>
<comment type="similarity">
    <text evidence="1">Belongs to the SOS response-associated peptidase family.</text>
</comment>
<evidence type="ECO:0000256" key="2">
    <source>
        <dbReference type="ARBA" id="ARBA00022670"/>
    </source>
</evidence>
<evidence type="ECO:0000256" key="8">
    <source>
        <dbReference type="SAM" id="MobiDB-lite"/>
    </source>
</evidence>
<feature type="compositionally biased region" description="Polar residues" evidence="8">
    <location>
        <begin position="291"/>
        <end position="304"/>
    </location>
</feature>
<dbReference type="AlphaFoldDB" id="A0AAQ3RAC5"/>
<keyword evidence="7" id="KW-0456">Lyase</keyword>
<keyword evidence="3" id="KW-0227">DNA damage</keyword>
<feature type="compositionally biased region" description="Basic and acidic residues" evidence="8">
    <location>
        <begin position="11"/>
        <end position="20"/>
    </location>
</feature>
<feature type="compositionally biased region" description="Basic residues" evidence="8">
    <location>
        <begin position="437"/>
        <end position="463"/>
    </location>
</feature>
<dbReference type="GO" id="GO:0016829">
    <property type="term" value="F:lyase activity"/>
    <property type="evidence" value="ECO:0007669"/>
    <property type="project" value="UniProtKB-KW"/>
</dbReference>
<sequence length="463" mass="52373">MCGRYALHLRPSEVRERLEEQNMPSDSAPSDEDDQLRQSYNFAPGYHGLIYRADTSDYGNSKNTTDGGVSTKFESPKKKMKFSQPKVDGLATEEIKYKLQAAKWGLVPFWTKRPPDYASQMRTINCRDDSLMQNGGLWGTVKQRKRCVVVVEGFYEWLEKGKDKLPHYMKRKDGQIMCLAGLWDVVTYENMEKGDKLYSYTIITTDSNKQLKFLHNRMPVILEPGSAEMQMWLDPTNIGWTEELQGILKPYTGELECYQVDKAVGKVGNNKPNFVVPLDSKENKNNIMNFFGSRTSAKTDSSPTKDIGESRETSFNVDYSESGAPLPKPKSKEVQDFERAIQESKATGTNVHAAADRTPERVIKLEIAEIDSAEVSEASNTLLGKRKRDSEIKKECDGINHDTLLRASTPPLRTFIKREATSPELPAASKMTTPRKSPSKKCHSQRKGLQRAKICQRKRGAPH</sequence>
<feature type="region of interest" description="Disordered" evidence="8">
    <location>
        <begin position="416"/>
        <end position="463"/>
    </location>
</feature>
<dbReference type="GO" id="GO:0006508">
    <property type="term" value="P:proteolysis"/>
    <property type="evidence" value="ECO:0007669"/>
    <property type="project" value="UniProtKB-KW"/>
</dbReference>
<evidence type="ECO:0000313" key="9">
    <source>
        <dbReference type="EMBL" id="WPG98992.1"/>
    </source>
</evidence>
<evidence type="ECO:0000256" key="6">
    <source>
        <dbReference type="ARBA" id="ARBA00023125"/>
    </source>
</evidence>
<keyword evidence="6" id="KW-0238">DNA-binding</keyword>
<evidence type="ECO:0000256" key="5">
    <source>
        <dbReference type="ARBA" id="ARBA00023124"/>
    </source>
</evidence>
<dbReference type="GO" id="GO:0008233">
    <property type="term" value="F:peptidase activity"/>
    <property type="evidence" value="ECO:0007669"/>
    <property type="project" value="UniProtKB-KW"/>
</dbReference>
<dbReference type="PANTHER" id="PTHR13604:SF0">
    <property type="entry name" value="ABASIC SITE PROCESSING PROTEIN HMCES"/>
    <property type="match status" value="1"/>
</dbReference>
<protein>
    <submittedName>
        <fullName evidence="9">DUF159 domain protein</fullName>
    </submittedName>
</protein>
<dbReference type="InterPro" id="IPR003738">
    <property type="entry name" value="SRAP"/>
</dbReference>
<organism evidence="9 10">
    <name type="scientific">Acrodontium crateriforme</name>
    <dbReference type="NCBI Taxonomy" id="150365"/>
    <lineage>
        <taxon>Eukaryota</taxon>
        <taxon>Fungi</taxon>
        <taxon>Dikarya</taxon>
        <taxon>Ascomycota</taxon>
        <taxon>Pezizomycotina</taxon>
        <taxon>Dothideomycetes</taxon>
        <taxon>Dothideomycetidae</taxon>
        <taxon>Mycosphaerellales</taxon>
        <taxon>Teratosphaeriaceae</taxon>
        <taxon>Acrodontium</taxon>
    </lineage>
</organism>
<feature type="region of interest" description="Disordered" evidence="8">
    <location>
        <begin position="291"/>
        <end position="331"/>
    </location>
</feature>
<keyword evidence="2" id="KW-0645">Protease</keyword>
<dbReference type="Gene3D" id="3.90.1680.10">
    <property type="entry name" value="SOS response associated peptidase-like"/>
    <property type="match status" value="1"/>
</dbReference>
<keyword evidence="4" id="KW-0378">Hydrolase</keyword>
<evidence type="ECO:0000256" key="4">
    <source>
        <dbReference type="ARBA" id="ARBA00022801"/>
    </source>
</evidence>
<dbReference type="GO" id="GO:0003697">
    <property type="term" value="F:single-stranded DNA binding"/>
    <property type="evidence" value="ECO:0007669"/>
    <property type="project" value="InterPro"/>
</dbReference>
<proteinExistence type="inferred from homology"/>
<gene>
    <name evidence="9" type="ORF">R9X50_00179400</name>
</gene>
<dbReference type="PANTHER" id="PTHR13604">
    <property type="entry name" value="DC12-RELATED"/>
    <property type="match status" value="1"/>
</dbReference>
<keyword evidence="5" id="KW-0190">Covalent protein-DNA linkage</keyword>
<reference evidence="9 10" key="1">
    <citation type="submission" date="2023-11" db="EMBL/GenBank/DDBJ databases">
        <title>An acidophilic fungus is an integral part of prey digestion in a carnivorous sundew plant.</title>
        <authorList>
            <person name="Tsai I.J."/>
        </authorList>
    </citation>
    <scope>NUCLEOTIDE SEQUENCE [LARGE SCALE GENOMIC DNA]</scope>
    <source>
        <strain evidence="9">169a</strain>
    </source>
</reference>
<evidence type="ECO:0000256" key="7">
    <source>
        <dbReference type="ARBA" id="ARBA00023239"/>
    </source>
</evidence>
<accession>A0AAQ3RAC5</accession>
<evidence type="ECO:0000256" key="3">
    <source>
        <dbReference type="ARBA" id="ARBA00022763"/>
    </source>
</evidence>
<evidence type="ECO:0000313" key="10">
    <source>
        <dbReference type="Proteomes" id="UP001303373"/>
    </source>
</evidence>
<dbReference type="EMBL" id="CP138581">
    <property type="protein sequence ID" value="WPG98992.1"/>
    <property type="molecule type" value="Genomic_DNA"/>
</dbReference>
<keyword evidence="10" id="KW-1185">Reference proteome</keyword>
<feature type="region of interest" description="Disordered" evidence="8">
    <location>
        <begin position="11"/>
        <end position="38"/>
    </location>
</feature>
<dbReference type="SUPFAM" id="SSF143081">
    <property type="entry name" value="BB1717-like"/>
    <property type="match status" value="1"/>
</dbReference>
<dbReference type="GO" id="GO:0106300">
    <property type="term" value="P:protein-DNA covalent cross-linking repair"/>
    <property type="evidence" value="ECO:0007669"/>
    <property type="project" value="InterPro"/>
</dbReference>